<keyword evidence="1" id="KW-0732">Signal</keyword>
<dbReference type="RefSeq" id="WP_147372555.1">
    <property type="nucleotide sequence ID" value="NZ_QXDL01000027.1"/>
</dbReference>
<feature type="chain" id="PRO_5017356408" evidence="1">
    <location>
        <begin position="22"/>
        <end position="167"/>
    </location>
</feature>
<evidence type="ECO:0000313" key="3">
    <source>
        <dbReference type="Proteomes" id="UP000265715"/>
    </source>
</evidence>
<keyword evidence="3" id="KW-1185">Reference proteome</keyword>
<name>A0A399EXH8_9DEIN</name>
<proteinExistence type="predicted"/>
<gene>
    <name evidence="2" type="ORF">Mterra_01010</name>
</gene>
<dbReference type="AlphaFoldDB" id="A0A399EXH8"/>
<feature type="signal peptide" evidence="1">
    <location>
        <begin position="1"/>
        <end position="21"/>
    </location>
</feature>
<comment type="caution">
    <text evidence="2">The sequence shown here is derived from an EMBL/GenBank/DDBJ whole genome shotgun (WGS) entry which is preliminary data.</text>
</comment>
<reference evidence="2 3" key="1">
    <citation type="submission" date="2018-08" db="EMBL/GenBank/DDBJ databases">
        <title>Meiothermus terrae DSM 26712 genome sequencing project.</title>
        <authorList>
            <person name="Da Costa M.S."/>
            <person name="Albuquerque L."/>
            <person name="Raposo P."/>
            <person name="Froufe H.J.C."/>
            <person name="Barroso C.S."/>
            <person name="Egas C."/>
        </authorList>
    </citation>
    <scope>NUCLEOTIDE SEQUENCE [LARGE SCALE GENOMIC DNA]</scope>
    <source>
        <strain evidence="2 3">DSM 26712</strain>
    </source>
</reference>
<protein>
    <submittedName>
        <fullName evidence="2">Uncharacterized protein</fullName>
    </submittedName>
</protein>
<organism evidence="2 3">
    <name type="scientific">Calidithermus terrae</name>
    <dbReference type="NCBI Taxonomy" id="1408545"/>
    <lineage>
        <taxon>Bacteria</taxon>
        <taxon>Thermotogati</taxon>
        <taxon>Deinococcota</taxon>
        <taxon>Deinococci</taxon>
        <taxon>Thermales</taxon>
        <taxon>Thermaceae</taxon>
        <taxon>Calidithermus</taxon>
    </lineage>
</organism>
<evidence type="ECO:0000313" key="2">
    <source>
        <dbReference type="EMBL" id="RIH88305.1"/>
    </source>
</evidence>
<sequence>MKRYLVFAVLALIALNACVPAGGSQYSPLEAQAPLGSVKIPAGQTSYVAVEYGASYWDIPTSTIRQVLPANFSSSTRAGEVTRGVMGGFKVENLKVSNGWKVELAASNAKRRITDVDSTSVYFRDTVELVFAVTPAAGDPGALVLMDVRYGSQVKPVMLTITVTQGK</sequence>
<evidence type="ECO:0000256" key="1">
    <source>
        <dbReference type="SAM" id="SignalP"/>
    </source>
</evidence>
<dbReference type="Proteomes" id="UP000265715">
    <property type="component" value="Unassembled WGS sequence"/>
</dbReference>
<dbReference type="EMBL" id="QXDL01000027">
    <property type="protein sequence ID" value="RIH88305.1"/>
    <property type="molecule type" value="Genomic_DNA"/>
</dbReference>
<accession>A0A399EXH8</accession>